<keyword evidence="1" id="KW-0472">Membrane</keyword>
<reference evidence="3" key="1">
    <citation type="submission" date="2019-02" db="EMBL/GenBank/DDBJ databases">
        <title>Draft genome sequence of Enterococcus sp. Gos25-1.</title>
        <authorList>
            <person name="Tanaka N."/>
            <person name="Shiwa Y."/>
            <person name="Fujita N."/>
        </authorList>
    </citation>
    <scope>NUCLEOTIDE SEQUENCE [LARGE SCALE GENOMIC DNA]</scope>
    <source>
        <strain evidence="3">Gos25-1</strain>
    </source>
</reference>
<name>A0A4P5PG14_9ENTE</name>
<organism evidence="2 3">
    <name type="scientific">Enterococcus florum</name>
    <dbReference type="NCBI Taxonomy" id="2480627"/>
    <lineage>
        <taxon>Bacteria</taxon>
        <taxon>Bacillati</taxon>
        <taxon>Bacillota</taxon>
        <taxon>Bacilli</taxon>
        <taxon>Lactobacillales</taxon>
        <taxon>Enterococcaceae</taxon>
        <taxon>Enterococcus</taxon>
    </lineage>
</organism>
<dbReference type="RefSeq" id="WP_146620944.1">
    <property type="nucleotide sequence ID" value="NZ_BJCC01000002.1"/>
</dbReference>
<evidence type="ECO:0000313" key="3">
    <source>
        <dbReference type="Proteomes" id="UP000290567"/>
    </source>
</evidence>
<evidence type="ECO:0000313" key="2">
    <source>
        <dbReference type="EMBL" id="GCF92433.1"/>
    </source>
</evidence>
<keyword evidence="1" id="KW-1133">Transmembrane helix</keyword>
<sequence length="64" mass="7222">MNNYSTPVRILMVIGFFLVASLALHIIGPLISGVLSLVFRIGIPLAIAYFIVNWLTKRSSQRRY</sequence>
<feature type="transmembrane region" description="Helical" evidence="1">
    <location>
        <begin position="12"/>
        <end position="31"/>
    </location>
</feature>
<dbReference type="Proteomes" id="UP000290567">
    <property type="component" value="Unassembled WGS sequence"/>
</dbReference>
<gene>
    <name evidence="2" type="ORF">NRIC_03240</name>
</gene>
<keyword evidence="1" id="KW-0812">Transmembrane</keyword>
<dbReference type="OrthoDB" id="2192298at2"/>
<protein>
    <submittedName>
        <fullName evidence="2">Uncharacterized protein</fullName>
    </submittedName>
</protein>
<dbReference type="EMBL" id="BJCC01000002">
    <property type="protein sequence ID" value="GCF92433.1"/>
    <property type="molecule type" value="Genomic_DNA"/>
</dbReference>
<comment type="caution">
    <text evidence="2">The sequence shown here is derived from an EMBL/GenBank/DDBJ whole genome shotgun (WGS) entry which is preliminary data.</text>
</comment>
<feature type="transmembrane region" description="Helical" evidence="1">
    <location>
        <begin position="37"/>
        <end position="56"/>
    </location>
</feature>
<accession>A0A4P5PG14</accession>
<dbReference type="AlphaFoldDB" id="A0A4P5PG14"/>
<evidence type="ECO:0000256" key="1">
    <source>
        <dbReference type="SAM" id="Phobius"/>
    </source>
</evidence>
<proteinExistence type="predicted"/>
<keyword evidence="3" id="KW-1185">Reference proteome</keyword>